<dbReference type="Proteomes" id="UP000001745">
    <property type="component" value="Unassembled WGS sequence"/>
</dbReference>
<accession>B8LXE4</accession>
<name>B8LXE4_TALSN</name>
<dbReference type="GeneID" id="8106632"/>
<dbReference type="STRING" id="441959.B8LXE4"/>
<proteinExistence type="predicted"/>
<organism evidence="1 2">
    <name type="scientific">Talaromyces stipitatus (strain ATCC 10500 / CBS 375.48 / QM 6759 / NRRL 1006)</name>
    <name type="common">Penicillium stipitatum</name>
    <dbReference type="NCBI Taxonomy" id="441959"/>
    <lineage>
        <taxon>Eukaryota</taxon>
        <taxon>Fungi</taxon>
        <taxon>Dikarya</taxon>
        <taxon>Ascomycota</taxon>
        <taxon>Pezizomycotina</taxon>
        <taxon>Eurotiomycetes</taxon>
        <taxon>Eurotiomycetidae</taxon>
        <taxon>Eurotiales</taxon>
        <taxon>Trichocomaceae</taxon>
        <taxon>Talaromyces</taxon>
        <taxon>Talaromyces sect. Talaromyces</taxon>
    </lineage>
</organism>
<evidence type="ECO:0000313" key="2">
    <source>
        <dbReference type="Proteomes" id="UP000001745"/>
    </source>
</evidence>
<keyword evidence="2" id="KW-1185">Reference proteome</keyword>
<dbReference type="OrthoDB" id="3182339at2759"/>
<reference evidence="2" key="1">
    <citation type="journal article" date="2015" name="Genome Announc.">
        <title>Genome sequence of the AIDS-associated pathogen Penicillium marneffei (ATCC18224) and its near taxonomic relative Talaromyces stipitatus (ATCC10500).</title>
        <authorList>
            <person name="Nierman W.C."/>
            <person name="Fedorova-Abrams N.D."/>
            <person name="Andrianopoulos A."/>
        </authorList>
    </citation>
    <scope>NUCLEOTIDE SEQUENCE [LARGE SCALE GENOMIC DNA]</scope>
    <source>
        <strain evidence="2">ATCC 10500 / CBS 375.48 / QM 6759 / NRRL 1006</strain>
    </source>
</reference>
<dbReference type="AlphaFoldDB" id="B8LXE4"/>
<evidence type="ECO:0000313" key="1">
    <source>
        <dbReference type="EMBL" id="EED23225.1"/>
    </source>
</evidence>
<dbReference type="EMBL" id="EQ962652">
    <property type="protein sequence ID" value="EED23225.1"/>
    <property type="molecule type" value="Genomic_DNA"/>
</dbReference>
<sequence>MGDAKAHLKVSFSGINNSRVTLPLSVEQLGLPEQNRTGALFRQQVLLDTVVNLDLPTQVILDVEAQILELINIEIAQMI</sequence>
<dbReference type="PhylomeDB" id="B8LXE4"/>
<dbReference type="HOGENOM" id="CLU_2607632_0_0_1"/>
<dbReference type="RefSeq" id="XP_002340612.1">
    <property type="nucleotide sequence ID" value="XM_002340571.1"/>
</dbReference>
<protein>
    <submittedName>
        <fullName evidence="1">Uncharacterized protein</fullName>
    </submittedName>
</protein>
<dbReference type="VEuPathDB" id="FungiDB:TSTA_066710"/>
<gene>
    <name evidence="1" type="ORF">TSTA_066710</name>
</gene>
<dbReference type="InParanoid" id="B8LXE4"/>